<reference evidence="2" key="1">
    <citation type="submission" date="2022-07" db="EMBL/GenBank/DDBJ databases">
        <title>Phylogenomic reconstructions and comparative analyses of Kickxellomycotina fungi.</title>
        <authorList>
            <person name="Reynolds N.K."/>
            <person name="Stajich J.E."/>
            <person name="Barry K."/>
            <person name="Grigoriev I.V."/>
            <person name="Crous P."/>
            <person name="Smith M.E."/>
        </authorList>
    </citation>
    <scope>NUCLEOTIDE SEQUENCE</scope>
    <source>
        <strain evidence="2">NBRC 100468</strain>
    </source>
</reference>
<proteinExistence type="predicted"/>
<evidence type="ECO:0000313" key="3">
    <source>
        <dbReference type="Proteomes" id="UP001150538"/>
    </source>
</evidence>
<comment type="caution">
    <text evidence="2">The sequence shown here is derived from an EMBL/GenBank/DDBJ whole genome shotgun (WGS) entry which is preliminary data.</text>
</comment>
<evidence type="ECO:0000313" key="2">
    <source>
        <dbReference type="EMBL" id="KAJ1911989.1"/>
    </source>
</evidence>
<feature type="non-terminal residue" evidence="2">
    <location>
        <position position="63"/>
    </location>
</feature>
<dbReference type="Proteomes" id="UP001150538">
    <property type="component" value="Unassembled WGS sequence"/>
</dbReference>
<gene>
    <name evidence="2" type="ORF">H4219_005763</name>
</gene>
<protein>
    <submittedName>
        <fullName evidence="2">Uncharacterized protein</fullName>
    </submittedName>
</protein>
<keyword evidence="3" id="KW-1185">Reference proteome</keyword>
<feature type="compositionally biased region" description="Polar residues" evidence="1">
    <location>
        <begin position="1"/>
        <end position="13"/>
    </location>
</feature>
<dbReference type="AlphaFoldDB" id="A0A9W8DNM2"/>
<evidence type="ECO:0000256" key="1">
    <source>
        <dbReference type="SAM" id="MobiDB-lite"/>
    </source>
</evidence>
<accession>A0A9W8DNM2</accession>
<sequence>MKNESVRASSKVTSWLKRLAKSIKNNDPHQHKNPSRSRVGGSKKKPKKPSSWHGFKRHDPRPP</sequence>
<feature type="region of interest" description="Disordered" evidence="1">
    <location>
        <begin position="1"/>
        <end position="63"/>
    </location>
</feature>
<feature type="compositionally biased region" description="Basic residues" evidence="1">
    <location>
        <begin position="31"/>
        <end position="63"/>
    </location>
</feature>
<organism evidence="2 3">
    <name type="scientific">Mycoemilia scoparia</name>
    <dbReference type="NCBI Taxonomy" id="417184"/>
    <lineage>
        <taxon>Eukaryota</taxon>
        <taxon>Fungi</taxon>
        <taxon>Fungi incertae sedis</taxon>
        <taxon>Zoopagomycota</taxon>
        <taxon>Kickxellomycotina</taxon>
        <taxon>Kickxellomycetes</taxon>
        <taxon>Kickxellales</taxon>
        <taxon>Kickxellaceae</taxon>
        <taxon>Mycoemilia</taxon>
    </lineage>
</organism>
<dbReference type="EMBL" id="JANBPU010000388">
    <property type="protein sequence ID" value="KAJ1911989.1"/>
    <property type="molecule type" value="Genomic_DNA"/>
</dbReference>
<name>A0A9W8DNM2_9FUNG</name>